<evidence type="ECO:0000313" key="2">
    <source>
        <dbReference type="EMBL" id="CAD9949805.1"/>
    </source>
</evidence>
<feature type="compositionally biased region" description="Polar residues" evidence="1">
    <location>
        <begin position="93"/>
        <end position="118"/>
    </location>
</feature>
<feature type="region of interest" description="Disordered" evidence="1">
    <location>
        <begin position="484"/>
        <end position="507"/>
    </location>
</feature>
<feature type="compositionally biased region" description="Polar residues" evidence="1">
    <location>
        <begin position="525"/>
        <end position="541"/>
    </location>
</feature>
<feature type="compositionally biased region" description="Polar residues" evidence="1">
    <location>
        <begin position="246"/>
        <end position="262"/>
    </location>
</feature>
<protein>
    <submittedName>
        <fullName evidence="2">Uncharacterized protein</fullName>
    </submittedName>
</protein>
<organism evidence="2">
    <name type="scientific">Entomoneis paludosa</name>
    <dbReference type="NCBI Taxonomy" id="265537"/>
    <lineage>
        <taxon>Eukaryota</taxon>
        <taxon>Sar</taxon>
        <taxon>Stramenopiles</taxon>
        <taxon>Ochrophyta</taxon>
        <taxon>Bacillariophyta</taxon>
        <taxon>Bacillariophyceae</taxon>
        <taxon>Bacillariophycidae</taxon>
        <taxon>Entomoneidaceae</taxon>
        <taxon>Entomoneis</taxon>
    </lineage>
</organism>
<gene>
    <name evidence="2" type="ORF">APAL1065_LOCUS4770</name>
</gene>
<accession>A0A7S2VFG6</accession>
<reference evidence="2" key="1">
    <citation type="submission" date="2021-01" db="EMBL/GenBank/DDBJ databases">
        <authorList>
            <person name="Corre E."/>
            <person name="Pelletier E."/>
            <person name="Niang G."/>
            <person name="Scheremetjew M."/>
            <person name="Finn R."/>
            <person name="Kale V."/>
            <person name="Holt S."/>
            <person name="Cochrane G."/>
            <person name="Meng A."/>
            <person name="Brown T."/>
            <person name="Cohen L."/>
        </authorList>
    </citation>
    <scope>NUCLEOTIDE SEQUENCE</scope>
    <source>
        <strain evidence="2">CCMP125</strain>
    </source>
</reference>
<feature type="compositionally biased region" description="Basic and acidic residues" evidence="1">
    <location>
        <begin position="187"/>
        <end position="210"/>
    </location>
</feature>
<feature type="region of interest" description="Disordered" evidence="1">
    <location>
        <begin position="525"/>
        <end position="549"/>
    </location>
</feature>
<dbReference type="AlphaFoldDB" id="A0A7S2VFG6"/>
<feature type="compositionally biased region" description="Polar residues" evidence="1">
    <location>
        <begin position="315"/>
        <end position="338"/>
    </location>
</feature>
<feature type="region of interest" description="Disordered" evidence="1">
    <location>
        <begin position="811"/>
        <end position="852"/>
    </location>
</feature>
<sequence length="1168" mass="128419">MTGSSGALLKEEANNTDSSSDARKQHQVLRTSQSLREKSPLRSTRIQQSYRQVDRSAIALRKVLSDPFPSSEQRKAHGPSYGRGILEDLRQTAVPSAQRNLSSSGVQDSSKCQIQDEQLSIAGIAIGEASNQDNPTPPKIFSDIDKTTLDDSDVRDSSPTEETAVVLEQMYGDRAPNPATKPSCDAHIVEEEKSDKDVEHSEVEKERPKSLFDPLDVDGIENKQTKKDVPHQHDKEQTFNEKESVEQSNKNNPDQVSSSSPIESHLLKDSEIIEENEEHPARPSNVTEDAHSSIFAVSQDDTGHCESSVMHDSMEPTSQPTTEAVASTETDAANSENLTHVVEDDRSINVIQRSNSKEDNKPSHIQCQALDLSNPEDIGTSLSSDKNAPGYIVPEQSFSLLVFDPIRSECDIGSKEENVSRHDEQKNPVDLLFDPVDPCLSESTIGAKEENVGWHNEEKKPVELLTIEQQADLLVFDTVENQPGEVGERKEPDDHESAQETLLSSQGTTESAIDLLIPITTGHNLDLTSQSTNVDKVSGGTSDLPHELNLEPKYSSKSIDEPIPTQITHGDAESVPKETSLFVLTLDQKENAVGSNEELPFKAPDDFVASVNGHLDSPKEMLRENTVSNAGEDFGAQTSSWFCNDEFSQLLCSAVVENPTVQVFGQASFPRLEGRTNYTVTVESSDKENKLNSNGPERANDNFKTTTQQSTDYTLNEFDPAPPIMILDLNGQEHSAELLSELLSKNEMNEGNIYDDGRATAHPSNVSGKACLGPFTACGEDTGGADSQEERKGVEAEDLLLLPHISGEISKAAGLPSPFDPSESQPHHDSQYNETGAHDPAPSNPQSHLRKKGSLMDDIGQNFSFSEAEPQEDAVKMPDATEIRDSIPFVRIKKAVPETDTDDDRDESTITGASDDEGAFSGVFDEILVETESANIVEPAEEPHHTFSSSQKANNDETAKDETDSDIFALPTAEDFTHANEERMGVILSIPFDANLEGGFTEVEVESDETNHSKSKNKATIRKIFKGRKTRHRFHPKSSQPHSKVSGVRLKNRGKVLWPVDFRLRNNRFNAKKKPVYDQPICTHEATGVSCYPVTCSNGESEYEPPSCFPFYTEPPVIVPATNSIQVIGPNFSLNPITEEETWEIMSSPTLSRDMSEKSFSMVPEPES</sequence>
<name>A0A7S2VFG6_9STRA</name>
<proteinExistence type="predicted"/>
<feature type="region of interest" description="Disordered" evidence="1">
    <location>
        <begin position="894"/>
        <end position="921"/>
    </location>
</feature>
<dbReference type="EMBL" id="HBHT01007162">
    <property type="protein sequence ID" value="CAD9949805.1"/>
    <property type="molecule type" value="Transcribed_RNA"/>
</dbReference>
<feature type="compositionally biased region" description="Polar residues" evidence="1">
    <location>
        <begin position="41"/>
        <end position="51"/>
    </location>
</feature>
<feature type="region of interest" description="Disordered" evidence="1">
    <location>
        <begin position="1149"/>
        <end position="1168"/>
    </location>
</feature>
<feature type="region of interest" description="Disordered" evidence="1">
    <location>
        <begin position="681"/>
        <end position="708"/>
    </location>
</feature>
<feature type="compositionally biased region" description="Basic and acidic residues" evidence="1">
    <location>
        <begin position="486"/>
        <end position="498"/>
    </location>
</feature>
<feature type="region of interest" description="Disordered" evidence="1">
    <location>
        <begin position="1"/>
        <end position="348"/>
    </location>
</feature>
<feature type="compositionally biased region" description="Basic and acidic residues" evidence="1">
    <location>
        <begin position="220"/>
        <end position="245"/>
    </location>
</feature>
<feature type="region of interest" description="Disordered" evidence="1">
    <location>
        <begin position="938"/>
        <end position="965"/>
    </location>
</feature>
<evidence type="ECO:0000256" key="1">
    <source>
        <dbReference type="SAM" id="MobiDB-lite"/>
    </source>
</evidence>
<feature type="compositionally biased region" description="Basic and acidic residues" evidence="1">
    <location>
        <begin position="142"/>
        <end position="158"/>
    </location>
</feature>